<dbReference type="EMBL" id="AAOH01000001">
    <property type="protein sequence ID" value="EAR30664.1"/>
    <property type="molecule type" value="Genomic_DNA"/>
</dbReference>
<proteinExistence type="predicted"/>
<name>A4C532_9GAMM</name>
<evidence type="ECO:0000256" key="1">
    <source>
        <dbReference type="SAM" id="SignalP"/>
    </source>
</evidence>
<dbReference type="Proteomes" id="UP000006201">
    <property type="component" value="Unassembled WGS sequence"/>
</dbReference>
<dbReference type="eggNOG" id="ENOG5033215">
    <property type="taxonomic scope" value="Bacteria"/>
</dbReference>
<feature type="domain" description="ASP external chaperone" evidence="2">
    <location>
        <begin position="40"/>
        <end position="153"/>
    </location>
</feature>
<dbReference type="HOGENOM" id="CLU_1775854_0_0_6"/>
<protein>
    <recommendedName>
        <fullName evidence="2">ASP external chaperone domain-containing protein</fullName>
    </recommendedName>
</protein>
<feature type="chain" id="PRO_5002665904" description="ASP external chaperone domain-containing protein" evidence="1">
    <location>
        <begin position="18"/>
        <end position="159"/>
    </location>
</feature>
<feature type="signal peptide" evidence="1">
    <location>
        <begin position="1"/>
        <end position="17"/>
    </location>
</feature>
<accession>A4C532</accession>
<keyword evidence="1" id="KW-0732">Signal</keyword>
<evidence type="ECO:0000259" key="2">
    <source>
        <dbReference type="Pfam" id="PF18492"/>
    </source>
</evidence>
<reference evidence="3 4" key="1">
    <citation type="submission" date="2006-02" db="EMBL/GenBank/DDBJ databases">
        <authorList>
            <person name="Moran M.A."/>
            <person name="Kjelleberg S."/>
            <person name="Egan S."/>
            <person name="Saunders N."/>
            <person name="Thomas T."/>
            <person name="Ferriera S."/>
            <person name="Johnson J."/>
            <person name="Kravitz S."/>
            <person name="Halpern A."/>
            <person name="Remington K."/>
            <person name="Beeson K."/>
            <person name="Tran B."/>
            <person name="Rogers Y.-H."/>
            <person name="Friedman R."/>
            <person name="Venter J.C."/>
        </authorList>
    </citation>
    <scope>NUCLEOTIDE SEQUENCE [LARGE SCALE GENOMIC DNA]</scope>
    <source>
        <strain evidence="3 4">D2</strain>
    </source>
</reference>
<dbReference type="OrthoDB" id="6292228at2"/>
<evidence type="ECO:0000313" key="3">
    <source>
        <dbReference type="EMBL" id="EAR30664.1"/>
    </source>
</evidence>
<dbReference type="AlphaFoldDB" id="A4C532"/>
<dbReference type="RefSeq" id="WP_009836962.1">
    <property type="nucleotide sequence ID" value="NZ_AAOH01000001.1"/>
</dbReference>
<evidence type="ECO:0000313" key="4">
    <source>
        <dbReference type="Proteomes" id="UP000006201"/>
    </source>
</evidence>
<keyword evidence="4" id="KW-1185">Reference proteome</keyword>
<dbReference type="Pfam" id="PF18492">
    <property type="entry name" value="ORF_2_N"/>
    <property type="match status" value="1"/>
</dbReference>
<organism evidence="3 4">
    <name type="scientific">Pseudoalteromonas tunicata D2</name>
    <dbReference type="NCBI Taxonomy" id="87626"/>
    <lineage>
        <taxon>Bacteria</taxon>
        <taxon>Pseudomonadati</taxon>
        <taxon>Pseudomonadota</taxon>
        <taxon>Gammaproteobacteria</taxon>
        <taxon>Alteromonadales</taxon>
        <taxon>Pseudoalteromonadaceae</taxon>
        <taxon>Pseudoalteromonas</taxon>
    </lineage>
</organism>
<dbReference type="InterPro" id="IPR040536">
    <property type="entry name" value="ASPCH"/>
</dbReference>
<gene>
    <name evidence="3" type="ORF">PTD2_03806</name>
</gene>
<comment type="caution">
    <text evidence="3">The sequence shown here is derived from an EMBL/GenBank/DDBJ whole genome shotgun (WGS) entry which is preliminary data.</text>
</comment>
<sequence>MKVLLIAASLMSAGVMASEPTPAELAKFKIVSAAQVAQMQENVQINGKVYTRKATPKMQALTQEIDLPKSVVIGEVVSSDDGFTSYQVTGEIIVKLKGNVDFTAFNQKNNLTIKQAYQEYYVLKAADKSNLLTLVNQLTTLENVESATIDLADLTITTH</sequence>